<keyword evidence="7 8" id="KW-0472">Membrane</keyword>
<dbReference type="PANTHER" id="PTHR33908:SF11">
    <property type="entry name" value="MEMBRANE PROTEIN"/>
    <property type="match status" value="1"/>
</dbReference>
<feature type="transmembrane region" description="Helical" evidence="8">
    <location>
        <begin position="7"/>
        <end position="31"/>
    </location>
</feature>
<keyword evidence="5 8" id="KW-0812">Transmembrane</keyword>
<feature type="transmembrane region" description="Helical" evidence="8">
    <location>
        <begin position="82"/>
        <end position="101"/>
    </location>
</feature>
<organism evidence="10 11">
    <name type="scientific">Candidatus Woesebacteria bacterium CG_4_10_14_0_2_um_filter_39_14</name>
    <dbReference type="NCBI Taxonomy" id="1975054"/>
    <lineage>
        <taxon>Bacteria</taxon>
        <taxon>Candidatus Woeseibacteriota</taxon>
    </lineage>
</organism>
<evidence type="ECO:0000256" key="8">
    <source>
        <dbReference type="SAM" id="Phobius"/>
    </source>
</evidence>
<feature type="domain" description="Glycosyltransferase RgtA/B/C/D-like" evidence="9">
    <location>
        <begin position="60"/>
        <end position="209"/>
    </location>
</feature>
<feature type="transmembrane region" description="Helical" evidence="8">
    <location>
        <begin position="107"/>
        <end position="125"/>
    </location>
</feature>
<dbReference type="EMBL" id="PFNO01000177">
    <property type="protein sequence ID" value="PIZ47341.1"/>
    <property type="molecule type" value="Genomic_DNA"/>
</dbReference>
<sequence>MIKKFLFWGVGIVLVFFLLRLFHLTILPIFADEAIYIRWSQVMRAEPTLRFLPLSDGKQPLFMWLTIPFLKIFSDSLFAGRFLSVLAGFGSLIGLFFVSWSLFKNKWVSLLSCFLYSLVPFFVFFDRLALVDSMLMMFGIWLAFLFLWLVRSVRLDLSLISGLVLAGALITKSPAVFFALLFPSGLLLGKKLKKKILPLLGFWFLILVLGFGIYNFLLRLGPGFQMIAIRNRDYLFTFKEILSHPLDPLKPHLGDLASWLPNLLTWPVLLLVLIGLGLGLKTKLRATLFLLLWFLVPLSAQMVFAKVFTPRYILFTIWPLILFAAFGFHWLFNQLNRWKKLKKKIVFSLGGLLLLLIVLPSLRYDGLLLTNPERAPLPRNLRNGHLEEWTAGQGLKESAEFLKEKAKSGSVFVGTEGFFGSLPDGLQIYLEGIPNIKVIGVGWPVVEVSQSLINSLVDNDVYLLVNQSRLKLNPKEKGLILVEEYPKAIWPDGFQDKLLLFSLDKDYFQQ</sequence>
<comment type="caution">
    <text evidence="10">The sequence shown here is derived from an EMBL/GenBank/DDBJ whole genome shotgun (WGS) entry which is preliminary data.</text>
</comment>
<dbReference type="GO" id="GO:0016763">
    <property type="term" value="F:pentosyltransferase activity"/>
    <property type="evidence" value="ECO:0007669"/>
    <property type="project" value="TreeGrafter"/>
</dbReference>
<keyword evidence="4" id="KW-0808">Transferase</keyword>
<dbReference type="AlphaFoldDB" id="A0A2M7TKK1"/>
<evidence type="ECO:0000256" key="5">
    <source>
        <dbReference type="ARBA" id="ARBA00022692"/>
    </source>
</evidence>
<comment type="subcellular location">
    <subcellularLocation>
        <location evidence="1">Cell membrane</location>
        <topology evidence="1">Multi-pass membrane protein</topology>
    </subcellularLocation>
</comment>
<dbReference type="InterPro" id="IPR038731">
    <property type="entry name" value="RgtA/B/C-like"/>
</dbReference>
<evidence type="ECO:0000256" key="4">
    <source>
        <dbReference type="ARBA" id="ARBA00022679"/>
    </source>
</evidence>
<feature type="transmembrane region" description="Helical" evidence="8">
    <location>
        <begin position="159"/>
        <end position="184"/>
    </location>
</feature>
<dbReference type="Pfam" id="PF13231">
    <property type="entry name" value="PMT_2"/>
    <property type="match status" value="1"/>
</dbReference>
<accession>A0A2M7TKK1</accession>
<evidence type="ECO:0000256" key="1">
    <source>
        <dbReference type="ARBA" id="ARBA00004651"/>
    </source>
</evidence>
<dbReference type="Proteomes" id="UP000229753">
    <property type="component" value="Unassembled WGS sequence"/>
</dbReference>
<feature type="transmembrane region" description="Helical" evidence="8">
    <location>
        <begin position="344"/>
        <end position="362"/>
    </location>
</feature>
<protein>
    <recommendedName>
        <fullName evidence="9">Glycosyltransferase RgtA/B/C/D-like domain-containing protein</fullName>
    </recommendedName>
</protein>
<evidence type="ECO:0000259" key="9">
    <source>
        <dbReference type="Pfam" id="PF13231"/>
    </source>
</evidence>
<keyword evidence="2" id="KW-1003">Cell membrane</keyword>
<proteinExistence type="predicted"/>
<name>A0A2M7TKK1_9BACT</name>
<evidence type="ECO:0000256" key="2">
    <source>
        <dbReference type="ARBA" id="ARBA00022475"/>
    </source>
</evidence>
<feature type="transmembrane region" description="Helical" evidence="8">
    <location>
        <begin position="196"/>
        <end position="217"/>
    </location>
</feature>
<reference evidence="11" key="1">
    <citation type="submission" date="2017-09" db="EMBL/GenBank/DDBJ databases">
        <title>Depth-based differentiation of microbial function through sediment-hosted aquifers and enrichment of novel symbionts in the deep terrestrial subsurface.</title>
        <authorList>
            <person name="Probst A.J."/>
            <person name="Ladd B."/>
            <person name="Jarett J.K."/>
            <person name="Geller-Mcgrath D.E."/>
            <person name="Sieber C.M.K."/>
            <person name="Emerson J.B."/>
            <person name="Anantharaman K."/>
            <person name="Thomas B.C."/>
            <person name="Malmstrom R."/>
            <person name="Stieglmeier M."/>
            <person name="Klingl A."/>
            <person name="Woyke T."/>
            <person name="Ryan C.M."/>
            <person name="Banfield J.F."/>
        </authorList>
    </citation>
    <scope>NUCLEOTIDE SEQUENCE [LARGE SCALE GENOMIC DNA]</scope>
</reference>
<dbReference type="InterPro" id="IPR050297">
    <property type="entry name" value="LipidA_mod_glycosyltrf_83"/>
</dbReference>
<evidence type="ECO:0000313" key="11">
    <source>
        <dbReference type="Proteomes" id="UP000229753"/>
    </source>
</evidence>
<gene>
    <name evidence="10" type="ORF">COY29_05260</name>
</gene>
<feature type="transmembrane region" description="Helical" evidence="8">
    <location>
        <begin position="134"/>
        <end position="153"/>
    </location>
</feature>
<dbReference type="PANTHER" id="PTHR33908">
    <property type="entry name" value="MANNOSYLTRANSFERASE YKCB-RELATED"/>
    <property type="match status" value="1"/>
</dbReference>
<keyword evidence="3" id="KW-0328">Glycosyltransferase</keyword>
<dbReference type="GO" id="GO:0005886">
    <property type="term" value="C:plasma membrane"/>
    <property type="evidence" value="ECO:0007669"/>
    <property type="project" value="UniProtKB-SubCell"/>
</dbReference>
<evidence type="ECO:0000256" key="6">
    <source>
        <dbReference type="ARBA" id="ARBA00022989"/>
    </source>
</evidence>
<evidence type="ECO:0000313" key="10">
    <source>
        <dbReference type="EMBL" id="PIZ47341.1"/>
    </source>
</evidence>
<keyword evidence="6 8" id="KW-1133">Transmembrane helix</keyword>
<feature type="transmembrane region" description="Helical" evidence="8">
    <location>
        <begin position="287"/>
        <end position="305"/>
    </location>
</feature>
<feature type="transmembrane region" description="Helical" evidence="8">
    <location>
        <begin position="311"/>
        <end position="332"/>
    </location>
</feature>
<evidence type="ECO:0000256" key="7">
    <source>
        <dbReference type="ARBA" id="ARBA00023136"/>
    </source>
</evidence>
<evidence type="ECO:0000256" key="3">
    <source>
        <dbReference type="ARBA" id="ARBA00022676"/>
    </source>
</evidence>
<dbReference type="GO" id="GO:0009103">
    <property type="term" value="P:lipopolysaccharide biosynthetic process"/>
    <property type="evidence" value="ECO:0007669"/>
    <property type="project" value="UniProtKB-ARBA"/>
</dbReference>